<protein>
    <submittedName>
        <fullName evidence="2">Glutaredoxin family protein</fullName>
    </submittedName>
</protein>
<organism evidence="2 3">
    <name type="scientific">Candidatus Desulfobia pelagia</name>
    <dbReference type="NCBI Taxonomy" id="2841692"/>
    <lineage>
        <taxon>Bacteria</taxon>
        <taxon>Pseudomonadati</taxon>
        <taxon>Thermodesulfobacteriota</taxon>
        <taxon>Desulfobulbia</taxon>
        <taxon>Desulfobulbales</taxon>
        <taxon>Desulfobulbaceae</taxon>
        <taxon>Candidatus Desulfobia</taxon>
    </lineage>
</organism>
<dbReference type="AlphaFoldDB" id="A0A8J6NFT4"/>
<dbReference type="Proteomes" id="UP000614424">
    <property type="component" value="Unassembled WGS sequence"/>
</dbReference>
<gene>
    <name evidence="2" type="ORF">H8E41_09515</name>
</gene>
<sequence length="96" mass="11180">MKKTTQDDKTEKKQPVIRLVTLSTCFFCATVKRMLDKSGFDYTYTDLDLMPEEERNAQLSQIKKFNPEEIFPIVIIDNIAIVGYQEERIKQELGTT</sequence>
<evidence type="ECO:0000313" key="2">
    <source>
        <dbReference type="EMBL" id="MBC8318133.1"/>
    </source>
</evidence>
<dbReference type="CDD" id="cd02976">
    <property type="entry name" value="NrdH"/>
    <property type="match status" value="1"/>
</dbReference>
<dbReference type="InterPro" id="IPR002109">
    <property type="entry name" value="Glutaredoxin"/>
</dbReference>
<comment type="caution">
    <text evidence="2">The sequence shown here is derived from an EMBL/GenBank/DDBJ whole genome shotgun (WGS) entry which is preliminary data.</text>
</comment>
<evidence type="ECO:0000259" key="1">
    <source>
        <dbReference type="Pfam" id="PF00462"/>
    </source>
</evidence>
<feature type="domain" description="Glutaredoxin" evidence="1">
    <location>
        <begin position="19"/>
        <end position="77"/>
    </location>
</feature>
<proteinExistence type="predicted"/>
<dbReference type="Pfam" id="PF00462">
    <property type="entry name" value="Glutaredoxin"/>
    <property type="match status" value="1"/>
</dbReference>
<evidence type="ECO:0000313" key="3">
    <source>
        <dbReference type="Proteomes" id="UP000614424"/>
    </source>
</evidence>
<dbReference type="PROSITE" id="PS51354">
    <property type="entry name" value="GLUTAREDOXIN_2"/>
    <property type="match status" value="1"/>
</dbReference>
<dbReference type="EMBL" id="JACNJZ010000132">
    <property type="protein sequence ID" value="MBC8318133.1"/>
    <property type="molecule type" value="Genomic_DNA"/>
</dbReference>
<name>A0A8J6NFT4_9BACT</name>
<dbReference type="Gene3D" id="3.40.30.10">
    <property type="entry name" value="Glutaredoxin"/>
    <property type="match status" value="1"/>
</dbReference>
<reference evidence="2 3" key="1">
    <citation type="submission" date="2020-08" db="EMBL/GenBank/DDBJ databases">
        <title>Bridging the membrane lipid divide: bacteria of the FCB group superphylum have the potential to synthesize archaeal ether lipids.</title>
        <authorList>
            <person name="Villanueva L."/>
            <person name="Von Meijenfeldt F.A.B."/>
            <person name="Westbye A.B."/>
            <person name="Yadav S."/>
            <person name="Hopmans E.C."/>
            <person name="Dutilh B.E."/>
            <person name="Sinninghe Damste J.S."/>
        </authorList>
    </citation>
    <scope>NUCLEOTIDE SEQUENCE [LARGE SCALE GENOMIC DNA]</scope>
    <source>
        <strain evidence="2">NIOZ-UU47</strain>
    </source>
</reference>
<accession>A0A8J6NFT4</accession>
<dbReference type="SUPFAM" id="SSF52833">
    <property type="entry name" value="Thioredoxin-like"/>
    <property type="match status" value="1"/>
</dbReference>
<dbReference type="InterPro" id="IPR036249">
    <property type="entry name" value="Thioredoxin-like_sf"/>
</dbReference>